<name>A0AAN7NL27_MYCAM</name>
<dbReference type="AlphaFoldDB" id="A0AAN7NL27"/>
<reference evidence="1 2" key="1">
    <citation type="journal article" date="2023" name="J. Hered.">
        <title>Chromosome-level genome of the wood stork (Mycteria americana) provides insight into avian chromosome evolution.</title>
        <authorList>
            <person name="Flamio R. Jr."/>
            <person name="Ramstad K.M."/>
        </authorList>
    </citation>
    <scope>NUCLEOTIDE SEQUENCE [LARGE SCALE GENOMIC DNA]</scope>
    <source>
        <strain evidence="1">JAX WOST 10</strain>
    </source>
</reference>
<organism evidence="1 2">
    <name type="scientific">Mycteria americana</name>
    <name type="common">Wood stork</name>
    <dbReference type="NCBI Taxonomy" id="33587"/>
    <lineage>
        <taxon>Eukaryota</taxon>
        <taxon>Metazoa</taxon>
        <taxon>Chordata</taxon>
        <taxon>Craniata</taxon>
        <taxon>Vertebrata</taxon>
        <taxon>Euteleostomi</taxon>
        <taxon>Archelosauria</taxon>
        <taxon>Archosauria</taxon>
        <taxon>Dinosauria</taxon>
        <taxon>Saurischia</taxon>
        <taxon>Theropoda</taxon>
        <taxon>Coelurosauria</taxon>
        <taxon>Aves</taxon>
        <taxon>Neognathae</taxon>
        <taxon>Neoaves</taxon>
        <taxon>Aequornithes</taxon>
        <taxon>Ciconiiformes</taxon>
        <taxon>Ciconiidae</taxon>
        <taxon>Mycteria</taxon>
    </lineage>
</organism>
<keyword evidence="2" id="KW-1185">Reference proteome</keyword>
<dbReference type="Proteomes" id="UP001333110">
    <property type="component" value="Unassembled WGS sequence"/>
</dbReference>
<protein>
    <submittedName>
        <fullName evidence="1">Uncharacterized protein</fullName>
    </submittedName>
</protein>
<feature type="non-terminal residue" evidence="1">
    <location>
        <position position="327"/>
    </location>
</feature>
<accession>A0AAN7NL27</accession>
<comment type="caution">
    <text evidence="1">The sequence shown here is derived from an EMBL/GenBank/DDBJ whole genome shotgun (WGS) entry which is preliminary data.</text>
</comment>
<dbReference type="EMBL" id="JAUNZN010000002">
    <property type="protein sequence ID" value="KAK4827352.1"/>
    <property type="molecule type" value="Genomic_DNA"/>
</dbReference>
<evidence type="ECO:0000313" key="1">
    <source>
        <dbReference type="EMBL" id="KAK4827352.1"/>
    </source>
</evidence>
<proteinExistence type="predicted"/>
<gene>
    <name evidence="1" type="ORF">QYF61_017277</name>
</gene>
<sequence length="327" mass="36325">MDHPTNSLSTEQSTHQIPFYTEHDAIWYGIALWSVGVSCPSRVPSQLLVQPQPPRWWGGVKLLLWSKKARVSYMERNREGRKGERQLEQHIHMHHPPSVTALESTGPCDYTMGLKHDCGCAYPGKSNLIVLTAWDVLQFLQHTYKYDQISIPLFSAPTVFSSALPPNCTPGAAPGSLSPSPVLRSHLDPLPDPFQDFWGEMKTRVRVFTCTGIKAGRRSSTSDHSVVIKEGKRNLPAAYLSQEMKRLPQKLAVIVQKLFQGSAVLTLSSTEVIALPLESCGCVVTSPVSLCFQEHSPAEEQLFQTTEVGTSNHSLRSECDAYNGYVH</sequence>
<evidence type="ECO:0000313" key="2">
    <source>
        <dbReference type="Proteomes" id="UP001333110"/>
    </source>
</evidence>